<keyword evidence="3" id="KW-0804">Transcription</keyword>
<accession>A0A5C3L4M1</accession>
<keyword evidence="10" id="KW-1185">Reference proteome</keyword>
<evidence type="ECO:0000259" key="8">
    <source>
        <dbReference type="Pfam" id="PF25766"/>
    </source>
</evidence>
<comment type="similarity">
    <text evidence="2">Belongs to the RPAP1 family.</text>
</comment>
<evidence type="ECO:0000259" key="7">
    <source>
        <dbReference type="Pfam" id="PF08621"/>
    </source>
</evidence>
<evidence type="ECO:0000256" key="3">
    <source>
        <dbReference type="ARBA" id="ARBA00023163"/>
    </source>
</evidence>
<dbReference type="PANTHER" id="PTHR21483">
    <property type="entry name" value="RNA POLYMERASE II-ASSOCIATED PROTEIN 1"/>
    <property type="match status" value="1"/>
</dbReference>
<dbReference type="Proteomes" id="UP000307440">
    <property type="component" value="Unassembled WGS sequence"/>
</dbReference>
<feature type="region of interest" description="Disordered" evidence="5">
    <location>
        <begin position="1"/>
        <end position="97"/>
    </location>
</feature>
<dbReference type="InterPro" id="IPR013929">
    <property type="entry name" value="RPAP1_C"/>
</dbReference>
<evidence type="ECO:0000256" key="2">
    <source>
        <dbReference type="ARBA" id="ARBA00009953"/>
    </source>
</evidence>
<organism evidence="9 10">
    <name type="scientific">Coprinopsis marcescibilis</name>
    <name type="common">Agaric fungus</name>
    <name type="synonym">Psathyrella marcescibilis</name>
    <dbReference type="NCBI Taxonomy" id="230819"/>
    <lineage>
        <taxon>Eukaryota</taxon>
        <taxon>Fungi</taxon>
        <taxon>Dikarya</taxon>
        <taxon>Basidiomycota</taxon>
        <taxon>Agaricomycotina</taxon>
        <taxon>Agaricomycetes</taxon>
        <taxon>Agaricomycetidae</taxon>
        <taxon>Agaricales</taxon>
        <taxon>Agaricineae</taxon>
        <taxon>Psathyrellaceae</taxon>
        <taxon>Coprinopsis</taxon>
    </lineage>
</organism>
<feature type="domain" description="RPAP1/MINIYO-like TPR repeats" evidence="8">
    <location>
        <begin position="1076"/>
        <end position="1232"/>
    </location>
</feature>
<feature type="region of interest" description="Disordered" evidence="5">
    <location>
        <begin position="140"/>
        <end position="213"/>
    </location>
</feature>
<dbReference type="EMBL" id="ML210162">
    <property type="protein sequence ID" value="TFK27690.1"/>
    <property type="molecule type" value="Genomic_DNA"/>
</dbReference>
<dbReference type="InterPro" id="IPR039913">
    <property type="entry name" value="RPAP1/Rba50"/>
</dbReference>
<evidence type="ECO:0000259" key="6">
    <source>
        <dbReference type="Pfam" id="PF08620"/>
    </source>
</evidence>
<protein>
    <submittedName>
        <fullName evidence="9">Cytoplasmic protein</fullName>
    </submittedName>
</protein>
<name>A0A5C3L4M1_COPMA</name>
<dbReference type="Pfam" id="PF25766">
    <property type="entry name" value="TPR_RPAP1"/>
    <property type="match status" value="1"/>
</dbReference>
<dbReference type="PANTHER" id="PTHR21483:SF18">
    <property type="entry name" value="RNA POLYMERASE II-ASSOCIATED PROTEIN 1"/>
    <property type="match status" value="1"/>
</dbReference>
<sequence>MNSNASPIIGSIIERTSTSKARPPTSNPASGSKATGFPSVQHRSKSAFSRNREEVQRKNSSGSAIRNEAPPVVASQARSFKPSPLATSQPNTGDVDDMRDLVSKENEARIAGMTPEEIEEERQQIIERFGSGIGGVLERAKRNRTAKASRAEYVGTQHRHEAKLPASDMLDSPQVPFQEVPITLEEPRPVERARSPPPPALSAGVSRPSSRAERKLRFAELEPKDVYLYESHPPSPKRTVLALPPPSTEPDSSVVSLGTWHGKMAAEPQPTEPASVGLLEQPKNTAIKETEPEEGTPEYIRRRYFPQVPADDPGIEWMTSGEDKDTMQDSNVRFDLRGAPIPKELTATLPTHLGLHHHAEGSHAGYTLDDIFLLSRSTVPAQRSAMFGILAGITERLAKLVRGGNEPGLKDMEGKEENLRKRIAGAGVEAMNERGNVGLQAIDVVWRAVADWDREIVSIAMDGVALDSPGAETIRSLPLDFILPSIASIFDFQQEAYPPETLKQLLEVIQRLALQNSTTAKKIVDTDKLLSGIARYFIFTPLPPNDASPLPDPTAIALLTSLASASRQAAEQISRLFSDSLLRFITFLPSSSPYPPPLTTALITSTLNFYASLARYGLYAQIASTAMEQFARLGEYVISMKHNSCALVSAWFKLTQVWTTCAVDPHVTTPPHDILWSRVSAWSWHSDALQLAENLEVDTPEQWSVWDDILGTLAVWLEGCKVNGSRGGEHEREVFIHAFTTGVGQDGGKVQKLVDQVLDHLLRELEATPGAHASPKSHFKTIASYASTLTSVIRLWLACLPPHLEGPPTSPPFNLSYGRISTMALTILTHRVWDIYTPPSPNPREIEGRYCGVYLRDLSSLVVCYLRLSRRLPDVSQELWLAQAFCVLLRCIPGDEDVAQEIANQILENVPQTASMPGVIDPFIGDAVLPARKDEEPVDEQTPEIVTSHPRLAPRIPTPRSISYATRSTMPSPFVPLKATRALSGLPLSSDWMMSPLNHLINSQESPIFKHLPPRWDFSELDVTRVSLQLGLTSRELLQQRKLLQFAPGREQSILACMKVFMLEHGLVQERTGTSTDEVFRDTTVEGLMKRLLGPYRFREIQKQQSMSGNKDTLETFAASFLGPSTPFYQFYTDFIALYDAISFSHPLFGLLLLPPISMQYAIDYRRLFWCDYSHIIRTISVSPDQVLSPDLREYFYPVETDSQVLGGHLAALVKGNAKDFLKWVAIHHIASNIWGDLRREEAGVVSQERAGKLFQAVVLQGDSATISEIAKYYQPSQSEGLRLAPGCFDVDFTIMQTRKRWVQDVIGGTYAEKVRNLLYFP</sequence>
<evidence type="ECO:0000313" key="9">
    <source>
        <dbReference type="EMBL" id="TFK27690.1"/>
    </source>
</evidence>
<feature type="domain" description="RPAP1 N-terminal" evidence="7">
    <location>
        <begin position="103"/>
        <end position="131"/>
    </location>
</feature>
<gene>
    <name evidence="9" type="ORF">FA15DRAFT_666148</name>
</gene>
<evidence type="ECO:0000256" key="1">
    <source>
        <dbReference type="ARBA" id="ARBA00004123"/>
    </source>
</evidence>
<dbReference type="OrthoDB" id="348201at2759"/>
<comment type="subcellular location">
    <subcellularLocation>
        <location evidence="1">Nucleus</location>
    </subcellularLocation>
</comment>
<dbReference type="STRING" id="230819.A0A5C3L4M1"/>
<evidence type="ECO:0000256" key="5">
    <source>
        <dbReference type="SAM" id="MobiDB-lite"/>
    </source>
</evidence>
<proteinExistence type="inferred from homology"/>
<dbReference type="Pfam" id="PF08621">
    <property type="entry name" value="RPAP1_N"/>
    <property type="match status" value="1"/>
</dbReference>
<dbReference type="InterPro" id="IPR057989">
    <property type="entry name" value="TPR_RPAP1/MINIYO-like"/>
</dbReference>
<evidence type="ECO:0000256" key="4">
    <source>
        <dbReference type="ARBA" id="ARBA00023242"/>
    </source>
</evidence>
<keyword evidence="4" id="KW-0539">Nucleus</keyword>
<dbReference type="InterPro" id="IPR013930">
    <property type="entry name" value="RPAP1_N"/>
</dbReference>
<evidence type="ECO:0000313" key="10">
    <source>
        <dbReference type="Proteomes" id="UP000307440"/>
    </source>
</evidence>
<dbReference type="Pfam" id="PF08620">
    <property type="entry name" value="RPAP1_C"/>
    <property type="match status" value="1"/>
</dbReference>
<reference evidence="9 10" key="1">
    <citation type="journal article" date="2019" name="Nat. Ecol. Evol.">
        <title>Megaphylogeny resolves global patterns of mushroom evolution.</title>
        <authorList>
            <person name="Varga T."/>
            <person name="Krizsan K."/>
            <person name="Foldi C."/>
            <person name="Dima B."/>
            <person name="Sanchez-Garcia M."/>
            <person name="Sanchez-Ramirez S."/>
            <person name="Szollosi G.J."/>
            <person name="Szarkandi J.G."/>
            <person name="Papp V."/>
            <person name="Albert L."/>
            <person name="Andreopoulos W."/>
            <person name="Angelini C."/>
            <person name="Antonin V."/>
            <person name="Barry K.W."/>
            <person name="Bougher N.L."/>
            <person name="Buchanan P."/>
            <person name="Buyck B."/>
            <person name="Bense V."/>
            <person name="Catcheside P."/>
            <person name="Chovatia M."/>
            <person name="Cooper J."/>
            <person name="Damon W."/>
            <person name="Desjardin D."/>
            <person name="Finy P."/>
            <person name="Geml J."/>
            <person name="Haridas S."/>
            <person name="Hughes K."/>
            <person name="Justo A."/>
            <person name="Karasinski D."/>
            <person name="Kautmanova I."/>
            <person name="Kiss B."/>
            <person name="Kocsube S."/>
            <person name="Kotiranta H."/>
            <person name="LaButti K.M."/>
            <person name="Lechner B.E."/>
            <person name="Liimatainen K."/>
            <person name="Lipzen A."/>
            <person name="Lukacs Z."/>
            <person name="Mihaltcheva S."/>
            <person name="Morgado L.N."/>
            <person name="Niskanen T."/>
            <person name="Noordeloos M.E."/>
            <person name="Ohm R.A."/>
            <person name="Ortiz-Santana B."/>
            <person name="Ovrebo C."/>
            <person name="Racz N."/>
            <person name="Riley R."/>
            <person name="Savchenko A."/>
            <person name="Shiryaev A."/>
            <person name="Soop K."/>
            <person name="Spirin V."/>
            <person name="Szebenyi C."/>
            <person name="Tomsovsky M."/>
            <person name="Tulloss R.E."/>
            <person name="Uehling J."/>
            <person name="Grigoriev I.V."/>
            <person name="Vagvolgyi C."/>
            <person name="Papp T."/>
            <person name="Martin F.M."/>
            <person name="Miettinen O."/>
            <person name="Hibbett D.S."/>
            <person name="Nagy L.G."/>
        </authorList>
    </citation>
    <scope>NUCLEOTIDE SEQUENCE [LARGE SCALE GENOMIC DNA]</scope>
    <source>
        <strain evidence="9 10">CBS 121175</strain>
    </source>
</reference>
<feature type="domain" description="RPAP1 C-terminal" evidence="6">
    <location>
        <begin position="331"/>
        <end position="397"/>
    </location>
</feature>
<dbReference type="GO" id="GO:0006366">
    <property type="term" value="P:transcription by RNA polymerase II"/>
    <property type="evidence" value="ECO:0007669"/>
    <property type="project" value="InterPro"/>
</dbReference>
<feature type="compositionally biased region" description="Basic and acidic residues" evidence="5">
    <location>
        <begin position="185"/>
        <end position="194"/>
    </location>
</feature>